<dbReference type="EMBL" id="QXFT01001537">
    <property type="protein sequence ID" value="KAE9316155.1"/>
    <property type="molecule type" value="Genomic_DNA"/>
</dbReference>
<dbReference type="Proteomes" id="UP000434957">
    <property type="component" value="Unassembled WGS sequence"/>
</dbReference>
<comment type="caution">
    <text evidence="3">The sequence shown here is derived from an EMBL/GenBank/DDBJ whole genome shotgun (WGS) entry which is preliminary data.</text>
</comment>
<proteinExistence type="predicted"/>
<reference evidence="3 5" key="1">
    <citation type="submission" date="2018-08" db="EMBL/GenBank/DDBJ databases">
        <title>Genomic investigation of the strawberry pathogen Phytophthora fragariae indicates pathogenicity is determined by transcriptional variation in three key races.</title>
        <authorList>
            <person name="Adams T.M."/>
            <person name="Armitage A.D."/>
            <person name="Sobczyk M.K."/>
            <person name="Bates H.J."/>
            <person name="Dunwell J.M."/>
            <person name="Nellist C.F."/>
            <person name="Harrison R.J."/>
        </authorList>
    </citation>
    <scope>NUCLEOTIDE SEQUENCE [LARGE SCALE GENOMIC DNA]</scope>
    <source>
        <strain evidence="2 4">SCRP249</strain>
        <strain evidence="3 5">SCRP333</strain>
    </source>
</reference>
<name>A0A6A4E4J1_9STRA</name>
<dbReference type="EMBL" id="QXFV01001119">
    <property type="protein sequence ID" value="KAE9014651.1"/>
    <property type="molecule type" value="Genomic_DNA"/>
</dbReference>
<dbReference type="Proteomes" id="UP000429607">
    <property type="component" value="Unassembled WGS sequence"/>
</dbReference>
<keyword evidence="5" id="KW-1185">Reference proteome</keyword>
<sequence length="70" mass="7404">MKSWGSFWWYRNSRSASFHVGFGVSVLIPAGTCLSLGSSSRSGTLSAVHLAGTLPSHPNWASIRGQDPAA</sequence>
<keyword evidence="1" id="KW-0812">Transmembrane</keyword>
<dbReference type="AlphaFoldDB" id="A0A6A4E4J1"/>
<keyword evidence="1" id="KW-1133">Transmembrane helix</keyword>
<organism evidence="3 5">
    <name type="scientific">Phytophthora rubi</name>
    <dbReference type="NCBI Taxonomy" id="129364"/>
    <lineage>
        <taxon>Eukaryota</taxon>
        <taxon>Sar</taxon>
        <taxon>Stramenopiles</taxon>
        <taxon>Oomycota</taxon>
        <taxon>Peronosporomycetes</taxon>
        <taxon>Peronosporales</taxon>
        <taxon>Peronosporaceae</taxon>
        <taxon>Phytophthora</taxon>
    </lineage>
</organism>
<protein>
    <submittedName>
        <fullName evidence="3">Uncharacterized protein</fullName>
    </submittedName>
</protein>
<feature type="transmembrane region" description="Helical" evidence="1">
    <location>
        <begin position="16"/>
        <end position="36"/>
    </location>
</feature>
<evidence type="ECO:0000313" key="5">
    <source>
        <dbReference type="Proteomes" id="UP000434957"/>
    </source>
</evidence>
<evidence type="ECO:0000313" key="2">
    <source>
        <dbReference type="EMBL" id="KAE9014651.1"/>
    </source>
</evidence>
<accession>A0A6A4E4J1</accession>
<evidence type="ECO:0000256" key="1">
    <source>
        <dbReference type="SAM" id="Phobius"/>
    </source>
</evidence>
<evidence type="ECO:0000313" key="3">
    <source>
        <dbReference type="EMBL" id="KAE9316155.1"/>
    </source>
</evidence>
<gene>
    <name evidence="2" type="ORF">PR001_g15091</name>
    <name evidence="3" type="ORF">PR003_g18800</name>
</gene>
<keyword evidence="1" id="KW-0472">Membrane</keyword>
<evidence type="ECO:0000313" key="4">
    <source>
        <dbReference type="Proteomes" id="UP000429607"/>
    </source>
</evidence>